<dbReference type="Proteomes" id="UP001153678">
    <property type="component" value="Unassembled WGS sequence"/>
</dbReference>
<proteinExistence type="predicted"/>
<protein>
    <submittedName>
        <fullName evidence="2">8192_t:CDS:1</fullName>
    </submittedName>
</protein>
<evidence type="ECO:0000313" key="3">
    <source>
        <dbReference type="Proteomes" id="UP001153678"/>
    </source>
</evidence>
<keyword evidence="1" id="KW-1133">Transmembrane helix</keyword>
<keyword evidence="1" id="KW-0472">Membrane</keyword>
<keyword evidence="3" id="KW-1185">Reference proteome</keyword>
<organism evidence="2 3">
    <name type="scientific">Funneliformis geosporum</name>
    <dbReference type="NCBI Taxonomy" id="1117311"/>
    <lineage>
        <taxon>Eukaryota</taxon>
        <taxon>Fungi</taxon>
        <taxon>Fungi incertae sedis</taxon>
        <taxon>Mucoromycota</taxon>
        <taxon>Glomeromycotina</taxon>
        <taxon>Glomeromycetes</taxon>
        <taxon>Glomerales</taxon>
        <taxon>Glomeraceae</taxon>
        <taxon>Funneliformis</taxon>
    </lineage>
</organism>
<feature type="transmembrane region" description="Helical" evidence="1">
    <location>
        <begin position="37"/>
        <end position="58"/>
    </location>
</feature>
<dbReference type="EMBL" id="CAMKVN010000818">
    <property type="protein sequence ID" value="CAI2171404.1"/>
    <property type="molecule type" value="Genomic_DNA"/>
</dbReference>
<gene>
    <name evidence="2" type="ORF">FWILDA_LOCUS5063</name>
</gene>
<dbReference type="AlphaFoldDB" id="A0A9W4SJ34"/>
<sequence length="164" mass="18724">MSSSSTVFTKPVLKTKKPSKIKLLFLVLGRVIKNNPLLFLFCSLLAVITAVINFNIGVNVKNLVLHKEKTLSEQVIKEIEREGGEEKKGLDIQKERIREILKINTDATNQRQKEVKENIENEIKGNGSLKKEEIKEIIEKASVGGRRIDQLTDFEFEFNFFGLH</sequence>
<keyword evidence="1" id="KW-0812">Transmembrane</keyword>
<name>A0A9W4SJ34_9GLOM</name>
<evidence type="ECO:0000313" key="2">
    <source>
        <dbReference type="EMBL" id="CAI2171404.1"/>
    </source>
</evidence>
<accession>A0A9W4SJ34</accession>
<comment type="caution">
    <text evidence="2">The sequence shown here is derived from an EMBL/GenBank/DDBJ whole genome shotgun (WGS) entry which is preliminary data.</text>
</comment>
<dbReference type="OrthoDB" id="10546469at2759"/>
<reference evidence="2" key="1">
    <citation type="submission" date="2022-08" db="EMBL/GenBank/DDBJ databases">
        <authorList>
            <person name="Kallberg Y."/>
            <person name="Tangrot J."/>
            <person name="Rosling A."/>
        </authorList>
    </citation>
    <scope>NUCLEOTIDE SEQUENCE</scope>
    <source>
        <strain evidence="2">Wild A</strain>
    </source>
</reference>
<evidence type="ECO:0000256" key="1">
    <source>
        <dbReference type="SAM" id="Phobius"/>
    </source>
</evidence>